<evidence type="ECO:0000256" key="1">
    <source>
        <dbReference type="ARBA" id="ARBA00022478"/>
    </source>
</evidence>
<organism evidence="4">
    <name type="scientific">viral metagenome</name>
    <dbReference type="NCBI Taxonomy" id="1070528"/>
    <lineage>
        <taxon>unclassified sequences</taxon>
        <taxon>metagenomes</taxon>
        <taxon>organismal metagenomes</taxon>
    </lineage>
</organism>
<dbReference type="GO" id="GO:0006366">
    <property type="term" value="P:transcription by RNA polymerase II"/>
    <property type="evidence" value="ECO:0007669"/>
    <property type="project" value="TreeGrafter"/>
</dbReference>
<dbReference type="SUPFAM" id="SSF63562">
    <property type="entry name" value="RPB6/omega subunit-like"/>
    <property type="match status" value="1"/>
</dbReference>
<name>A0A6C0H015_9ZZZZ</name>
<dbReference type="GO" id="GO:0005665">
    <property type="term" value="C:RNA polymerase II, core complex"/>
    <property type="evidence" value="ECO:0007669"/>
    <property type="project" value="TreeGrafter"/>
</dbReference>
<dbReference type="GO" id="GO:0003677">
    <property type="term" value="F:DNA binding"/>
    <property type="evidence" value="ECO:0007669"/>
    <property type="project" value="InterPro"/>
</dbReference>
<dbReference type="AlphaFoldDB" id="A0A6C0H015"/>
<feature type="region of interest" description="Disordered" evidence="3">
    <location>
        <begin position="1"/>
        <end position="74"/>
    </location>
</feature>
<dbReference type="PANTHER" id="PTHR47227:SF5">
    <property type="entry name" value="DNA-DIRECTED RNA POLYMERASES I, II, AND III SUBUNIT RPABC2"/>
    <property type="match status" value="1"/>
</dbReference>
<proteinExistence type="predicted"/>
<keyword evidence="1" id="KW-0240">DNA-directed RNA polymerase</keyword>
<dbReference type="Pfam" id="PF01192">
    <property type="entry name" value="RNA_pol_Rpb6"/>
    <property type="match status" value="1"/>
</dbReference>
<protein>
    <submittedName>
        <fullName evidence="4">Uncharacterized protein</fullName>
    </submittedName>
</protein>
<accession>A0A6C0H015</accession>
<dbReference type="InterPro" id="IPR036161">
    <property type="entry name" value="RPB6/omega-like_sf"/>
</dbReference>
<dbReference type="GO" id="GO:0006360">
    <property type="term" value="P:transcription by RNA polymerase I"/>
    <property type="evidence" value="ECO:0007669"/>
    <property type="project" value="TreeGrafter"/>
</dbReference>
<dbReference type="GO" id="GO:0042797">
    <property type="term" value="P:tRNA transcription by RNA polymerase III"/>
    <property type="evidence" value="ECO:0007669"/>
    <property type="project" value="TreeGrafter"/>
</dbReference>
<dbReference type="InterPro" id="IPR006110">
    <property type="entry name" value="Pol_omega/Rpo6/RPB6"/>
</dbReference>
<evidence type="ECO:0000313" key="4">
    <source>
        <dbReference type="EMBL" id="QHT73888.1"/>
    </source>
</evidence>
<keyword evidence="2" id="KW-0804">Transcription</keyword>
<feature type="compositionally biased region" description="Basic and acidic residues" evidence="3">
    <location>
        <begin position="8"/>
        <end position="36"/>
    </location>
</feature>
<evidence type="ECO:0000256" key="3">
    <source>
        <dbReference type="SAM" id="MobiDB-lite"/>
    </source>
</evidence>
<dbReference type="GO" id="GO:0005736">
    <property type="term" value="C:RNA polymerase I complex"/>
    <property type="evidence" value="ECO:0007669"/>
    <property type="project" value="TreeGrafter"/>
</dbReference>
<feature type="compositionally biased region" description="Polar residues" evidence="3">
    <location>
        <begin position="37"/>
        <end position="49"/>
    </location>
</feature>
<reference evidence="4" key="1">
    <citation type="journal article" date="2020" name="Nature">
        <title>Giant virus diversity and host interactions through global metagenomics.</title>
        <authorList>
            <person name="Schulz F."/>
            <person name="Roux S."/>
            <person name="Paez-Espino D."/>
            <person name="Jungbluth S."/>
            <person name="Walsh D.A."/>
            <person name="Denef V.J."/>
            <person name="McMahon K.D."/>
            <person name="Konstantinidis K.T."/>
            <person name="Eloe-Fadrosh E.A."/>
            <person name="Kyrpides N.C."/>
            <person name="Woyke T."/>
        </authorList>
    </citation>
    <scope>NUCLEOTIDE SEQUENCE</scope>
    <source>
        <strain evidence="4">GVMAG-M-3300023179-4</strain>
    </source>
</reference>
<dbReference type="Gene3D" id="3.90.940.10">
    <property type="match status" value="1"/>
</dbReference>
<sequence length="212" mass="24776">MPTKKNSKHEIDKDKKDKENIKKTEDEEKLDDDKSVSTDSDIESGTFSQYDEEEIVEENNDEIESETEDTEVEDVEIEDTTDNLEEAEVETEVEEGVKIKKKKGAKKTVTISNDCLYNNIDFEEDYDEKEEKVEDNQRITINRMTKYEKVRIIGIRAKQIMTGANILIKGVENKTPSEIAELELKYNMIPFKIKRRLPNGRFEIWKLSELEK</sequence>
<dbReference type="EMBL" id="MN739833">
    <property type="protein sequence ID" value="QHT73888.1"/>
    <property type="molecule type" value="Genomic_DNA"/>
</dbReference>
<evidence type="ECO:0000256" key="2">
    <source>
        <dbReference type="ARBA" id="ARBA00023163"/>
    </source>
</evidence>
<dbReference type="PANTHER" id="PTHR47227">
    <property type="entry name" value="DNA-DIRECTED RNA POLYMERASE SUBUNIT K"/>
    <property type="match status" value="1"/>
</dbReference>
<dbReference type="GO" id="GO:0005666">
    <property type="term" value="C:RNA polymerase III complex"/>
    <property type="evidence" value="ECO:0007669"/>
    <property type="project" value="TreeGrafter"/>
</dbReference>
<feature type="compositionally biased region" description="Acidic residues" evidence="3">
    <location>
        <begin position="50"/>
        <end position="74"/>
    </location>
</feature>
<dbReference type="GO" id="GO:0003899">
    <property type="term" value="F:DNA-directed RNA polymerase activity"/>
    <property type="evidence" value="ECO:0007669"/>
    <property type="project" value="InterPro"/>
</dbReference>